<name>A0A4R8QG69_9PEZI</name>
<dbReference type="GO" id="GO:0005783">
    <property type="term" value="C:endoplasmic reticulum"/>
    <property type="evidence" value="ECO:0007669"/>
    <property type="project" value="TreeGrafter"/>
</dbReference>
<evidence type="ECO:0000256" key="1">
    <source>
        <dbReference type="ARBA" id="ARBA00004127"/>
    </source>
</evidence>
<evidence type="ECO:0000256" key="5">
    <source>
        <dbReference type="ARBA" id="ARBA00022692"/>
    </source>
</evidence>
<dbReference type="Pfam" id="PF04191">
    <property type="entry name" value="PEMT"/>
    <property type="match status" value="1"/>
</dbReference>
<comment type="subcellular location">
    <subcellularLocation>
        <location evidence="1">Endomembrane system</location>
        <topology evidence="1">Multi-pass membrane protein</topology>
    </subcellularLocation>
</comment>
<keyword evidence="7 12" id="KW-1133">Transmembrane helix</keyword>
<dbReference type="InterPro" id="IPR007318">
    <property type="entry name" value="Phopholipid_MeTrfase"/>
</dbReference>
<evidence type="ECO:0000313" key="14">
    <source>
        <dbReference type="Proteomes" id="UP000295083"/>
    </source>
</evidence>
<dbReference type="PANTHER" id="PTHR12714">
    <property type="entry name" value="PROTEIN-S ISOPRENYLCYSTEINE O-METHYLTRANSFERASE"/>
    <property type="match status" value="1"/>
</dbReference>
<accession>A0A4R8QG69</accession>
<keyword evidence="14" id="KW-1185">Reference proteome</keyword>
<dbReference type="Proteomes" id="UP000295083">
    <property type="component" value="Unassembled WGS sequence"/>
</dbReference>
<evidence type="ECO:0000256" key="10">
    <source>
        <dbReference type="ARBA" id="ARBA00023209"/>
    </source>
</evidence>
<keyword evidence="6" id="KW-0256">Endoplasmic reticulum</keyword>
<evidence type="ECO:0000256" key="3">
    <source>
        <dbReference type="ARBA" id="ARBA00022603"/>
    </source>
</evidence>
<evidence type="ECO:0000256" key="11">
    <source>
        <dbReference type="ARBA" id="ARBA00023264"/>
    </source>
</evidence>
<keyword evidence="4" id="KW-0949">S-adenosyl-L-methionine</keyword>
<dbReference type="GO" id="GO:0004671">
    <property type="term" value="F:protein C-terminal S-isoprenylcysteine carboxyl O-methyltransferase activity"/>
    <property type="evidence" value="ECO:0007669"/>
    <property type="project" value="TreeGrafter"/>
</dbReference>
<dbReference type="Gene3D" id="1.20.120.1630">
    <property type="match status" value="1"/>
</dbReference>
<protein>
    <submittedName>
        <fullName evidence="13">Protein-S-isoprenylcysteine O-methyltransferase B</fullName>
    </submittedName>
</protein>
<keyword evidence="11" id="KW-1208">Phospholipid metabolism</keyword>
<evidence type="ECO:0000256" key="12">
    <source>
        <dbReference type="SAM" id="Phobius"/>
    </source>
</evidence>
<organism evidence="13 14">
    <name type="scientific">Colletotrichum spinosum</name>
    <dbReference type="NCBI Taxonomy" id="1347390"/>
    <lineage>
        <taxon>Eukaryota</taxon>
        <taxon>Fungi</taxon>
        <taxon>Dikarya</taxon>
        <taxon>Ascomycota</taxon>
        <taxon>Pezizomycotina</taxon>
        <taxon>Sordariomycetes</taxon>
        <taxon>Hypocreomycetidae</taxon>
        <taxon>Glomerellales</taxon>
        <taxon>Glomerellaceae</taxon>
        <taxon>Colletotrichum</taxon>
        <taxon>Colletotrichum orbiculare species complex</taxon>
    </lineage>
</organism>
<evidence type="ECO:0000256" key="4">
    <source>
        <dbReference type="ARBA" id="ARBA00022691"/>
    </source>
</evidence>
<dbReference type="GO" id="GO:0006656">
    <property type="term" value="P:phosphatidylcholine biosynthetic process"/>
    <property type="evidence" value="ECO:0007669"/>
    <property type="project" value="UniProtKB-UniPathway"/>
</dbReference>
<evidence type="ECO:0000256" key="8">
    <source>
        <dbReference type="ARBA" id="ARBA00023098"/>
    </source>
</evidence>
<reference evidence="13 14" key="1">
    <citation type="submission" date="2018-11" db="EMBL/GenBank/DDBJ databases">
        <title>Genome sequence and assembly of Colletotrichum spinosum.</title>
        <authorList>
            <person name="Gan P."/>
            <person name="Shirasu K."/>
        </authorList>
    </citation>
    <scope>NUCLEOTIDE SEQUENCE [LARGE SCALE GENOMIC DNA]</scope>
    <source>
        <strain evidence="13 14">CBS 515.97</strain>
    </source>
</reference>
<feature type="transmembrane region" description="Helical" evidence="12">
    <location>
        <begin position="44"/>
        <end position="66"/>
    </location>
</feature>
<dbReference type="UniPathway" id="UPA00753"/>
<keyword evidence="13" id="KW-0808">Transferase</keyword>
<keyword evidence="10" id="KW-0594">Phospholipid biosynthesis</keyword>
<keyword evidence="8" id="KW-0443">Lipid metabolism</keyword>
<proteinExistence type="predicted"/>
<evidence type="ECO:0000313" key="13">
    <source>
        <dbReference type="EMBL" id="TDZ35956.1"/>
    </source>
</evidence>
<sequence>MFGILFPVVTAVAIFYATNAASSPNAKLENAAATQKYRTPFTALLLLFVSAHQWLIPPLGFFYIYLSIALQNHDNPAIRTTTNLVCPNVSSINPEAFTWSWTTSSALAAMVLGGALRKEAFAQLESSFTFSLQKPQKLKTDGLYRFMQHPSYTGALICLWGTGRILLRGDGLLRCLPSRTAALPFTASLGVWALPWLHMFIWFALFARRIRREEKMLKAECGEEWLHWHMRTKRLLPGVW</sequence>
<keyword evidence="9 12" id="KW-0472">Membrane</keyword>
<dbReference type="EMBL" id="QAPG01000036">
    <property type="protein sequence ID" value="TDZ35956.1"/>
    <property type="molecule type" value="Genomic_DNA"/>
</dbReference>
<evidence type="ECO:0000256" key="2">
    <source>
        <dbReference type="ARBA" id="ARBA00022516"/>
    </source>
</evidence>
<dbReference type="GO" id="GO:0032259">
    <property type="term" value="P:methylation"/>
    <property type="evidence" value="ECO:0007669"/>
    <property type="project" value="UniProtKB-KW"/>
</dbReference>
<keyword evidence="3 13" id="KW-0489">Methyltransferase</keyword>
<evidence type="ECO:0000256" key="7">
    <source>
        <dbReference type="ARBA" id="ARBA00022989"/>
    </source>
</evidence>
<keyword evidence="5 12" id="KW-0812">Transmembrane</keyword>
<feature type="transmembrane region" description="Helical" evidence="12">
    <location>
        <begin position="187"/>
        <end position="207"/>
    </location>
</feature>
<keyword evidence="2" id="KW-0444">Lipid biosynthesis</keyword>
<comment type="caution">
    <text evidence="13">The sequence shown here is derived from an EMBL/GenBank/DDBJ whole genome shotgun (WGS) entry which is preliminary data.</text>
</comment>
<gene>
    <name evidence="13" type="primary">ICMTB</name>
    <name evidence="13" type="ORF">C8035_v008338</name>
</gene>
<evidence type="ECO:0000256" key="6">
    <source>
        <dbReference type="ARBA" id="ARBA00022824"/>
    </source>
</evidence>
<dbReference type="AlphaFoldDB" id="A0A4R8QG69"/>
<evidence type="ECO:0000256" key="9">
    <source>
        <dbReference type="ARBA" id="ARBA00023136"/>
    </source>
</evidence>
<dbReference type="PANTHER" id="PTHR12714:SF9">
    <property type="entry name" value="PROTEIN-S-ISOPRENYLCYSTEINE O-METHYLTRANSFERASE"/>
    <property type="match status" value="1"/>
</dbReference>